<organism evidence="3 4">
    <name type="scientific">Prunus armeniaca</name>
    <name type="common">Apricot</name>
    <name type="synonym">Armeniaca vulgaris</name>
    <dbReference type="NCBI Taxonomy" id="36596"/>
    <lineage>
        <taxon>Eukaryota</taxon>
        <taxon>Viridiplantae</taxon>
        <taxon>Streptophyta</taxon>
        <taxon>Embryophyta</taxon>
        <taxon>Tracheophyta</taxon>
        <taxon>Spermatophyta</taxon>
        <taxon>Magnoliopsida</taxon>
        <taxon>eudicotyledons</taxon>
        <taxon>Gunneridae</taxon>
        <taxon>Pentapetalae</taxon>
        <taxon>rosids</taxon>
        <taxon>fabids</taxon>
        <taxon>Rosales</taxon>
        <taxon>Rosaceae</taxon>
        <taxon>Amygdaloideae</taxon>
        <taxon>Amygdaleae</taxon>
        <taxon>Prunus</taxon>
    </lineage>
</organism>
<dbReference type="InterPro" id="IPR002885">
    <property type="entry name" value="PPR_rpt"/>
</dbReference>
<dbReference type="NCBIfam" id="TIGR00756">
    <property type="entry name" value="PPR"/>
    <property type="match status" value="1"/>
</dbReference>
<dbReference type="Pfam" id="PF13041">
    <property type="entry name" value="PPR_2"/>
    <property type="match status" value="1"/>
</dbReference>
<keyword evidence="4" id="KW-1185">Reference proteome</keyword>
<evidence type="ECO:0000256" key="2">
    <source>
        <dbReference type="PROSITE-ProRule" id="PRU00708"/>
    </source>
</evidence>
<proteinExistence type="predicted"/>
<dbReference type="AlphaFoldDB" id="A0A6J5W8N8"/>
<dbReference type="OrthoDB" id="1436350at2759"/>
<evidence type="ECO:0000256" key="1">
    <source>
        <dbReference type="ARBA" id="ARBA00022737"/>
    </source>
</evidence>
<dbReference type="PROSITE" id="PS51375">
    <property type="entry name" value="PPR"/>
    <property type="match status" value="1"/>
</dbReference>
<sequence length="94" mass="10812">MDERDGVSWNAIYSGYCHKGESEKARRLFDAMSKEGIEPGLVTWNMLIASHNQLACDFAMGTDKEDEELWITPYVIEKEKEGRSKVDDLERNLL</sequence>
<reference evidence="4" key="1">
    <citation type="journal article" date="2020" name="Genome Biol.">
        <title>Gamete binning: chromosome-level and haplotype-resolved genome assembly enabled by high-throughput single-cell sequencing of gamete genomes.</title>
        <authorList>
            <person name="Campoy J.A."/>
            <person name="Sun H."/>
            <person name="Goel M."/>
            <person name="Jiao W.-B."/>
            <person name="Folz-Donahue K."/>
            <person name="Wang N."/>
            <person name="Rubio M."/>
            <person name="Liu C."/>
            <person name="Kukat C."/>
            <person name="Ruiz D."/>
            <person name="Huettel B."/>
            <person name="Schneeberger K."/>
        </authorList>
    </citation>
    <scope>NUCLEOTIDE SEQUENCE [LARGE SCALE GENOMIC DNA]</scope>
    <source>
        <strain evidence="4">cv. Rojo Pasion</strain>
    </source>
</reference>
<dbReference type="InterPro" id="IPR011990">
    <property type="entry name" value="TPR-like_helical_dom_sf"/>
</dbReference>
<evidence type="ECO:0008006" key="5">
    <source>
        <dbReference type="Google" id="ProtNLM"/>
    </source>
</evidence>
<feature type="repeat" description="PPR" evidence="2">
    <location>
        <begin position="5"/>
        <end position="39"/>
    </location>
</feature>
<dbReference type="Gene3D" id="1.25.40.10">
    <property type="entry name" value="Tetratricopeptide repeat domain"/>
    <property type="match status" value="1"/>
</dbReference>
<gene>
    <name evidence="3" type="ORF">ORAREDHAP_LOCUS7824</name>
</gene>
<dbReference type="EMBL" id="CAEKKB010000001">
    <property type="protein sequence ID" value="CAB4296255.1"/>
    <property type="molecule type" value="Genomic_DNA"/>
</dbReference>
<name>A0A6J5W8N8_PRUAR</name>
<accession>A0A6J5W8N8</accession>
<dbReference type="Proteomes" id="UP000507245">
    <property type="component" value="Unassembled WGS sequence"/>
</dbReference>
<keyword evidence="1" id="KW-0677">Repeat</keyword>
<evidence type="ECO:0000313" key="3">
    <source>
        <dbReference type="EMBL" id="CAB4296255.1"/>
    </source>
</evidence>
<evidence type="ECO:0000313" key="4">
    <source>
        <dbReference type="Proteomes" id="UP000507245"/>
    </source>
</evidence>
<protein>
    <recommendedName>
        <fullName evidence="5">Pentatricopeptide repeat-containing protein</fullName>
    </recommendedName>
</protein>